<keyword evidence="2" id="KW-0813">Transport</keyword>
<keyword evidence="8" id="KW-1185">Reference proteome</keyword>
<feature type="transmembrane region" description="Helical" evidence="6">
    <location>
        <begin position="46"/>
        <end position="69"/>
    </location>
</feature>
<evidence type="ECO:0000256" key="5">
    <source>
        <dbReference type="ARBA" id="ARBA00023136"/>
    </source>
</evidence>
<dbReference type="OrthoDB" id="3257095at2759"/>
<feature type="transmembrane region" description="Helical" evidence="6">
    <location>
        <begin position="165"/>
        <end position="186"/>
    </location>
</feature>
<feature type="transmembrane region" description="Helical" evidence="6">
    <location>
        <begin position="384"/>
        <end position="402"/>
    </location>
</feature>
<feature type="transmembrane region" description="Helical" evidence="6">
    <location>
        <begin position="198"/>
        <end position="216"/>
    </location>
</feature>
<evidence type="ECO:0000313" key="8">
    <source>
        <dbReference type="Proteomes" id="UP000309340"/>
    </source>
</evidence>
<gene>
    <name evidence="7" type="ORF">B0A55_10123</name>
</gene>
<keyword evidence="4 6" id="KW-1133">Transmembrane helix</keyword>
<dbReference type="Proteomes" id="UP000309340">
    <property type="component" value="Unassembled WGS sequence"/>
</dbReference>
<dbReference type="Gene3D" id="1.20.1740.10">
    <property type="entry name" value="Amino acid/polyamine transporter I"/>
    <property type="match status" value="1"/>
</dbReference>
<feature type="transmembrane region" description="Helical" evidence="6">
    <location>
        <begin position="122"/>
        <end position="145"/>
    </location>
</feature>
<dbReference type="Pfam" id="PF13520">
    <property type="entry name" value="AA_permease_2"/>
    <property type="match status" value="1"/>
</dbReference>
<evidence type="ECO:0000256" key="6">
    <source>
        <dbReference type="SAM" id="Phobius"/>
    </source>
</evidence>
<organism evidence="7 8">
    <name type="scientific">Friedmanniomyces simplex</name>
    <dbReference type="NCBI Taxonomy" id="329884"/>
    <lineage>
        <taxon>Eukaryota</taxon>
        <taxon>Fungi</taxon>
        <taxon>Dikarya</taxon>
        <taxon>Ascomycota</taxon>
        <taxon>Pezizomycotina</taxon>
        <taxon>Dothideomycetes</taxon>
        <taxon>Dothideomycetidae</taxon>
        <taxon>Mycosphaerellales</taxon>
        <taxon>Teratosphaeriaceae</taxon>
        <taxon>Friedmanniomyces</taxon>
    </lineage>
</organism>
<feature type="transmembrane region" description="Helical" evidence="6">
    <location>
        <begin position="455"/>
        <end position="473"/>
    </location>
</feature>
<dbReference type="AlphaFoldDB" id="A0A4U0WLH1"/>
<dbReference type="GO" id="GO:0016020">
    <property type="term" value="C:membrane"/>
    <property type="evidence" value="ECO:0007669"/>
    <property type="project" value="UniProtKB-SubCell"/>
</dbReference>
<accession>A0A4U0WLH1</accession>
<dbReference type="InterPro" id="IPR002293">
    <property type="entry name" value="AA/rel_permease1"/>
</dbReference>
<reference evidence="7 8" key="1">
    <citation type="submission" date="2017-03" db="EMBL/GenBank/DDBJ databases">
        <title>Genomes of endolithic fungi from Antarctica.</title>
        <authorList>
            <person name="Coleine C."/>
            <person name="Masonjones S."/>
            <person name="Stajich J.E."/>
        </authorList>
    </citation>
    <scope>NUCLEOTIDE SEQUENCE [LARGE SCALE GENOMIC DNA]</scope>
    <source>
        <strain evidence="7 8">CCFEE 5184</strain>
    </source>
</reference>
<protein>
    <submittedName>
        <fullName evidence="7">Uncharacterized protein</fullName>
    </submittedName>
</protein>
<name>A0A4U0WLH1_9PEZI</name>
<keyword evidence="3 6" id="KW-0812">Transmembrane</keyword>
<evidence type="ECO:0000256" key="2">
    <source>
        <dbReference type="ARBA" id="ARBA00022448"/>
    </source>
</evidence>
<dbReference type="GO" id="GO:0022857">
    <property type="term" value="F:transmembrane transporter activity"/>
    <property type="evidence" value="ECO:0007669"/>
    <property type="project" value="InterPro"/>
</dbReference>
<proteinExistence type="predicted"/>
<dbReference type="STRING" id="329884.A0A4U0WLH1"/>
<dbReference type="PANTHER" id="PTHR45649:SF4">
    <property type="entry name" value="TRANSPORTER, PUTATIVE (EUROFUNG)-RELATED"/>
    <property type="match status" value="1"/>
</dbReference>
<evidence type="ECO:0000256" key="1">
    <source>
        <dbReference type="ARBA" id="ARBA00004141"/>
    </source>
</evidence>
<dbReference type="EMBL" id="NAJQ01000884">
    <property type="protein sequence ID" value="TKA63994.1"/>
    <property type="molecule type" value="Genomic_DNA"/>
</dbReference>
<feature type="transmembrane region" description="Helical" evidence="6">
    <location>
        <begin position="485"/>
        <end position="504"/>
    </location>
</feature>
<feature type="transmembrane region" description="Helical" evidence="6">
    <location>
        <begin position="284"/>
        <end position="305"/>
    </location>
</feature>
<sequence length="520" mass="56870">MDVEMKQMYHDTLKSGDHHIDVQVVGDEQDQEDMARMGRKTDLKRIFRQSSMVAFTCIVQATWQVFLVANTQGLVNGGLAGVFWSYVWTSIGMSTVVASLAEMASMQVGAHQWRTIPLYQQPLSYIAGWMSTLSWQATAAGATFVDGTFILAVVAAYRPDYTIQGWQGTLVVGAVTILVGIINGAFAETLPQIQKFMAILFGIGWIPVVVVLIALAPHPDASAVFKVFTSEGWMPMGLSVMVGQISALYSLVSLYVATWRVSCGDAAAHMSEEVRKAGLAVPRAMMWSYTANAIVGVVVVFAYLYSIPDIDAALATPTGFPILFVLQQATYYGTIPIAIMLIMIATAGCVGCNASASRETFAFARDDGLPFKSWIAKVQPRSMIPLNSVILTCIITFLLSLINIGSTVAFNAIISLQLIALMSTYACSIGCVFLRRMKGEHNLPSAQWSLGASGKYINAFAFVYSLYLVFWIGWPPVRDVTPQNFNWSTPMFGAIFIFSLVFYYTNGRKVYKGPVTLVQA</sequence>
<evidence type="ECO:0000256" key="3">
    <source>
        <dbReference type="ARBA" id="ARBA00022692"/>
    </source>
</evidence>
<dbReference type="PANTHER" id="PTHR45649">
    <property type="entry name" value="AMINO-ACID PERMEASE BAT1"/>
    <property type="match status" value="1"/>
</dbReference>
<keyword evidence="5 6" id="KW-0472">Membrane</keyword>
<feature type="transmembrane region" description="Helical" evidence="6">
    <location>
        <begin position="81"/>
        <end position="101"/>
    </location>
</feature>
<comment type="caution">
    <text evidence="7">The sequence shown here is derived from an EMBL/GenBank/DDBJ whole genome shotgun (WGS) entry which is preliminary data.</text>
</comment>
<dbReference type="PIRSF" id="PIRSF006060">
    <property type="entry name" value="AA_transporter"/>
    <property type="match status" value="1"/>
</dbReference>
<feature type="transmembrane region" description="Helical" evidence="6">
    <location>
        <begin position="236"/>
        <end position="257"/>
    </location>
</feature>
<feature type="transmembrane region" description="Helical" evidence="6">
    <location>
        <begin position="331"/>
        <end position="356"/>
    </location>
</feature>
<evidence type="ECO:0000256" key="4">
    <source>
        <dbReference type="ARBA" id="ARBA00022989"/>
    </source>
</evidence>
<comment type="subcellular location">
    <subcellularLocation>
        <location evidence="1">Membrane</location>
        <topology evidence="1">Multi-pass membrane protein</topology>
    </subcellularLocation>
</comment>
<evidence type="ECO:0000313" key="7">
    <source>
        <dbReference type="EMBL" id="TKA63994.1"/>
    </source>
</evidence>
<feature type="transmembrane region" description="Helical" evidence="6">
    <location>
        <begin position="408"/>
        <end position="434"/>
    </location>
</feature>